<dbReference type="EMBL" id="QJKC01000008">
    <property type="protein sequence ID" value="PXX48095.1"/>
    <property type="molecule type" value="Genomic_DNA"/>
</dbReference>
<sequence>MKHLFARSALLATLALNIGFAPLMAHAEDAVPSDEQLATNVKNALDADPELKALNLHVVSKKQEVTIDGKMTDDQQMFKAGVIAEKVPGVKFVINNMNM</sequence>
<keyword evidence="1" id="KW-0732">Signal</keyword>
<evidence type="ECO:0000313" key="3">
    <source>
        <dbReference type="EMBL" id="PXX48095.1"/>
    </source>
</evidence>
<evidence type="ECO:0000313" key="4">
    <source>
        <dbReference type="Proteomes" id="UP000248395"/>
    </source>
</evidence>
<dbReference type="Pfam" id="PF04972">
    <property type="entry name" value="BON"/>
    <property type="match status" value="1"/>
</dbReference>
<feature type="domain" description="BON" evidence="2">
    <location>
        <begin position="33"/>
        <end position="99"/>
    </location>
</feature>
<gene>
    <name evidence="3" type="ORF">DFR38_108187</name>
</gene>
<comment type="caution">
    <text evidence="3">The sequence shown here is derived from an EMBL/GenBank/DDBJ whole genome shotgun (WGS) entry which is preliminary data.</text>
</comment>
<name>A0A318JED9_9NEIS</name>
<dbReference type="AlphaFoldDB" id="A0A318JED9"/>
<dbReference type="Proteomes" id="UP000248395">
    <property type="component" value="Unassembled WGS sequence"/>
</dbReference>
<evidence type="ECO:0000256" key="1">
    <source>
        <dbReference type="SAM" id="SignalP"/>
    </source>
</evidence>
<feature type="signal peptide" evidence="1">
    <location>
        <begin position="1"/>
        <end position="27"/>
    </location>
</feature>
<evidence type="ECO:0000259" key="2">
    <source>
        <dbReference type="PROSITE" id="PS50914"/>
    </source>
</evidence>
<accession>A0A318JED9</accession>
<dbReference type="InterPro" id="IPR007055">
    <property type="entry name" value="BON_dom"/>
</dbReference>
<keyword evidence="4" id="KW-1185">Reference proteome</keyword>
<protein>
    <submittedName>
        <fullName evidence="3">BON domain-containing protein</fullName>
    </submittedName>
</protein>
<organism evidence="3 4">
    <name type="scientific">Aquitalea magnusonii</name>
    <dbReference type="NCBI Taxonomy" id="332411"/>
    <lineage>
        <taxon>Bacteria</taxon>
        <taxon>Pseudomonadati</taxon>
        <taxon>Pseudomonadota</taxon>
        <taxon>Betaproteobacteria</taxon>
        <taxon>Neisseriales</taxon>
        <taxon>Chromobacteriaceae</taxon>
        <taxon>Aquitalea</taxon>
    </lineage>
</organism>
<feature type="chain" id="PRO_5016307516" evidence="1">
    <location>
        <begin position="28"/>
        <end position="99"/>
    </location>
</feature>
<dbReference type="Gene3D" id="3.30.1340.30">
    <property type="match status" value="1"/>
</dbReference>
<dbReference type="RefSeq" id="WP_233170483.1">
    <property type="nucleotide sequence ID" value="NZ_LNQU01000113.1"/>
</dbReference>
<dbReference type="PROSITE" id="PS50914">
    <property type="entry name" value="BON"/>
    <property type="match status" value="1"/>
</dbReference>
<proteinExistence type="predicted"/>
<reference evidence="3 4" key="1">
    <citation type="submission" date="2018-05" db="EMBL/GenBank/DDBJ databases">
        <title>Genomic Encyclopedia of Type Strains, Phase IV (KMG-IV): sequencing the most valuable type-strain genomes for metagenomic binning, comparative biology and taxonomic classification.</title>
        <authorList>
            <person name="Goeker M."/>
        </authorList>
    </citation>
    <scope>NUCLEOTIDE SEQUENCE [LARGE SCALE GENOMIC DNA]</scope>
    <source>
        <strain evidence="3 4">DSM 25134</strain>
    </source>
</reference>